<evidence type="ECO:0000313" key="3">
    <source>
        <dbReference type="Proteomes" id="UP000070560"/>
    </source>
</evidence>
<proteinExistence type="predicted"/>
<reference evidence="2 3" key="1">
    <citation type="submission" date="2015-10" db="EMBL/GenBank/DDBJ databases">
        <title>Candidatus Desulfofervidus auxilii, a hydrogenotrophic sulfate-reducing bacterium involved in the thermophilic anaerobic oxidation of methane.</title>
        <authorList>
            <person name="Krukenberg V."/>
            <person name="Richter M."/>
            <person name="Wegener G."/>
        </authorList>
    </citation>
    <scope>NUCLEOTIDE SEQUENCE [LARGE SCALE GENOMIC DNA]</scope>
    <source>
        <strain evidence="2 3">HS1</strain>
    </source>
</reference>
<feature type="domain" description="Transposase InsH N-terminal" evidence="1">
    <location>
        <begin position="3"/>
        <end position="100"/>
    </location>
</feature>
<dbReference type="OrthoDB" id="5526284at2"/>
<organism evidence="2 3">
    <name type="scientific">Desulfofervidus auxilii</name>
    <dbReference type="NCBI Taxonomy" id="1621989"/>
    <lineage>
        <taxon>Bacteria</taxon>
        <taxon>Pseudomonadati</taxon>
        <taxon>Thermodesulfobacteriota</taxon>
        <taxon>Candidatus Desulfofervidia</taxon>
        <taxon>Candidatus Desulfofervidales</taxon>
        <taxon>Candidatus Desulfofervidaceae</taxon>
        <taxon>Candidatus Desulfofervidus</taxon>
    </lineage>
</organism>
<name>A0A7U4THY5_DESA2</name>
<keyword evidence="3" id="KW-1185">Reference proteome</keyword>
<accession>A0A7U4THY5</accession>
<dbReference type="Pfam" id="PF05598">
    <property type="entry name" value="DUF772"/>
    <property type="match status" value="1"/>
</dbReference>
<evidence type="ECO:0000313" key="2">
    <source>
        <dbReference type="EMBL" id="AMM40683.1"/>
    </source>
</evidence>
<evidence type="ECO:0000259" key="1">
    <source>
        <dbReference type="Pfam" id="PF05598"/>
    </source>
</evidence>
<sequence>MADMIPKNHILRLINKYVDFFIRSKVKHLYSNMGSPSIDPEVLIRMLLIGYLYGITSERKLWEEVKMHTSADRQVGYRWFVGLHMNDEVLDHTTFSKNRHGRFKESGIFQEIFDEIVRKLCIKIYLYFQSPHLFPYTFLSTPYVSGFKQANKRRHRKLL</sequence>
<protein>
    <submittedName>
        <fullName evidence="2">Transposase DDE domain protein</fullName>
    </submittedName>
</protein>
<dbReference type="AlphaFoldDB" id="A0A7U4THY5"/>
<dbReference type="Proteomes" id="UP000070560">
    <property type="component" value="Chromosome"/>
</dbReference>
<dbReference type="InterPro" id="IPR008490">
    <property type="entry name" value="Transposase_InsH_N"/>
</dbReference>
<gene>
    <name evidence="2" type="ORF">HS1_000879</name>
</gene>
<dbReference type="EMBL" id="CP013015">
    <property type="protein sequence ID" value="AMM40683.1"/>
    <property type="molecule type" value="Genomic_DNA"/>
</dbReference>
<dbReference type="KEGG" id="daw:HS1_000879"/>